<dbReference type="RefSeq" id="XP_037139241.1">
    <property type="nucleotide sequence ID" value="XM_037283345.1"/>
</dbReference>
<dbReference type="KEGG" id="tgb:HG536_0D00880"/>
<dbReference type="InterPro" id="IPR036322">
    <property type="entry name" value="WD40_repeat_dom_sf"/>
</dbReference>
<evidence type="ECO:0000256" key="6">
    <source>
        <dbReference type="PROSITE-ProRule" id="PRU00221"/>
    </source>
</evidence>
<comment type="subcellular location">
    <subcellularLocation>
        <location evidence="7">Nucleus</location>
    </subcellularLocation>
</comment>
<comment type="similarity">
    <text evidence="2 7">Belongs to the WD repeat IPI3/WDR18 family.</text>
</comment>
<feature type="coiled-coil region" evidence="8">
    <location>
        <begin position="490"/>
        <end position="531"/>
    </location>
</feature>
<evidence type="ECO:0000256" key="2">
    <source>
        <dbReference type="ARBA" id="ARBA00010143"/>
    </source>
</evidence>
<dbReference type="PANTHER" id="PTHR18763">
    <property type="entry name" value="WD-REPEAT PROTEIN 18"/>
    <property type="match status" value="1"/>
</dbReference>
<gene>
    <name evidence="9" type="ORF">HG536_0D00880</name>
</gene>
<organism evidence="9 10">
    <name type="scientific">Torulaspora globosa</name>
    <dbReference type="NCBI Taxonomy" id="48254"/>
    <lineage>
        <taxon>Eukaryota</taxon>
        <taxon>Fungi</taxon>
        <taxon>Dikarya</taxon>
        <taxon>Ascomycota</taxon>
        <taxon>Saccharomycotina</taxon>
        <taxon>Saccharomycetes</taxon>
        <taxon>Saccharomycetales</taxon>
        <taxon>Saccharomycetaceae</taxon>
        <taxon>Torulaspora</taxon>
    </lineage>
</organism>
<evidence type="ECO:0000256" key="4">
    <source>
        <dbReference type="ARBA" id="ARBA00022737"/>
    </source>
</evidence>
<dbReference type="SUPFAM" id="SSF50978">
    <property type="entry name" value="WD40 repeat-like"/>
    <property type="match status" value="1"/>
</dbReference>
<dbReference type="SMART" id="SM00320">
    <property type="entry name" value="WD40"/>
    <property type="match status" value="3"/>
</dbReference>
<dbReference type="InterPro" id="IPR001680">
    <property type="entry name" value="WD40_rpt"/>
</dbReference>
<keyword evidence="4" id="KW-0677">Repeat</keyword>
<keyword evidence="7" id="KW-0698">rRNA processing</keyword>
<dbReference type="GeneID" id="59325734"/>
<dbReference type="Proteomes" id="UP000515788">
    <property type="component" value="Chromosome 4"/>
</dbReference>
<name>A0A7G3ZGD0_9SACH</name>
<evidence type="ECO:0000256" key="5">
    <source>
        <dbReference type="ARBA" id="ARBA00026229"/>
    </source>
</evidence>
<comment type="function">
    <text evidence="1 7">Component of the RIX1 complex required for processing of ITS2 sequences from 35S pre-rRNA.</text>
</comment>
<evidence type="ECO:0000256" key="3">
    <source>
        <dbReference type="ARBA" id="ARBA00022574"/>
    </source>
</evidence>
<dbReference type="PANTHER" id="PTHR18763:SF0">
    <property type="entry name" value="WD REPEAT-CONTAINING PROTEIN 18"/>
    <property type="match status" value="1"/>
</dbReference>
<feature type="repeat" description="WD" evidence="6">
    <location>
        <begin position="135"/>
        <end position="167"/>
    </location>
</feature>
<dbReference type="GO" id="GO:0120330">
    <property type="term" value="C:rixosome complex"/>
    <property type="evidence" value="ECO:0007669"/>
    <property type="project" value="UniProtKB-UniRule"/>
</dbReference>
<sequence>MDEQVIFTTDGTGSISSIHSFEQSSLRQCSTSSKNSAVRVGDKFLFVAQAHKALINVYNVSGPHKRESVEQRLPLPEVVRCLEVVENRSGAAARNDSANHKLPEFNLPYLLLASTESGKLYVWELNSGILLSVKPMAHYQAITKIRSILDGKYIVTSGADARVIIWQTTDLVSVDEPKPVCILHDHTLPVTDFQVSSTYGEFLSLSGAKLFTVSEDATLRCYDLSSLSNRGSSKNSLPNLVATFTFPLAIAALALDPADRACYIGTDSGCFSLQLFYKLSGSKIVNLTQSSDSNASGARIYSLVEASQESSAMQHREKLYLAGQLVCEKLIDAGVSCLKTSMDGTLLLAGDCLGKVSVIEIFSKQILRAMQPVTSSQETQQRVTNILLEAQSATSKNGIITEMNARQSSKIPSLQRVIHDRATLGQLHEINFQVGEDEESIPLPVSDFESYADQLRSQQAVLSRPNGFNSSIKTFGSDGPTGKLVIGDEDDDKERQIADLKDNVETLKQAYQELRGLHEKLYQEHEKLLQTSN</sequence>
<dbReference type="Pfam" id="PF00400">
    <property type="entry name" value="WD40"/>
    <property type="match status" value="1"/>
</dbReference>
<dbReference type="GO" id="GO:0006261">
    <property type="term" value="P:DNA-templated DNA replication"/>
    <property type="evidence" value="ECO:0007669"/>
    <property type="project" value="TreeGrafter"/>
</dbReference>
<dbReference type="EMBL" id="CP059249">
    <property type="protein sequence ID" value="QLL32566.1"/>
    <property type="molecule type" value="Genomic_DNA"/>
</dbReference>
<reference evidence="9 10" key="1">
    <citation type="submission" date="2020-06" db="EMBL/GenBank/DDBJ databases">
        <title>The yeast mating-type switching endonuclease HO is a domesticated member of an unorthodox homing genetic element family.</title>
        <authorList>
            <person name="Coughlan A.Y."/>
            <person name="Lombardi L."/>
            <person name="Braun-Galleani S."/>
            <person name="Martos A.R."/>
            <person name="Galeote V."/>
            <person name="Bigey F."/>
            <person name="Dequin S."/>
            <person name="Byrne K.P."/>
            <person name="Wolfe K.H."/>
        </authorList>
    </citation>
    <scope>NUCLEOTIDE SEQUENCE [LARGE SCALE GENOMIC DNA]</scope>
    <source>
        <strain evidence="9 10">CBS764</strain>
    </source>
</reference>
<accession>A0A7G3ZGD0</accession>
<evidence type="ECO:0000313" key="9">
    <source>
        <dbReference type="EMBL" id="QLL32566.1"/>
    </source>
</evidence>
<dbReference type="OrthoDB" id="756370at2759"/>
<dbReference type="InterPro" id="IPR015943">
    <property type="entry name" value="WD40/YVTN_repeat-like_dom_sf"/>
</dbReference>
<dbReference type="AlphaFoldDB" id="A0A7G3ZGD0"/>
<dbReference type="Gene3D" id="2.130.10.10">
    <property type="entry name" value="YVTN repeat-like/Quinoprotein amine dehydrogenase"/>
    <property type="match status" value="1"/>
</dbReference>
<evidence type="ECO:0000256" key="8">
    <source>
        <dbReference type="SAM" id="Coils"/>
    </source>
</evidence>
<dbReference type="InterPro" id="IPR045227">
    <property type="entry name" value="WDR18/Ipi3/RID3"/>
</dbReference>
<keyword evidence="3 6" id="KW-0853">WD repeat</keyword>
<keyword evidence="7" id="KW-0539">Nucleus</keyword>
<evidence type="ECO:0000313" key="10">
    <source>
        <dbReference type="Proteomes" id="UP000515788"/>
    </source>
</evidence>
<keyword evidence="8" id="KW-0175">Coiled coil</keyword>
<dbReference type="GO" id="GO:0005656">
    <property type="term" value="C:nuclear pre-replicative complex"/>
    <property type="evidence" value="ECO:0007669"/>
    <property type="project" value="TreeGrafter"/>
</dbReference>
<comment type="subunit">
    <text evidence="7">Component of the RIX1 complex, composed of IPI1, RIX1/IPI2 and IPI3 in a 1:2:2 stoichiometry. The complex interacts (via RIX1) with MDN1 (via its hexameric AAA ATPase ring) and the pre-60S ribosome particles.</text>
</comment>
<proteinExistence type="inferred from homology"/>
<evidence type="ECO:0000256" key="7">
    <source>
        <dbReference type="RuleBase" id="RU369067"/>
    </source>
</evidence>
<evidence type="ECO:0000256" key="1">
    <source>
        <dbReference type="ARBA" id="ARBA00002355"/>
    </source>
</evidence>
<keyword evidence="10" id="KW-1185">Reference proteome</keyword>
<dbReference type="PROSITE" id="PS50082">
    <property type="entry name" value="WD_REPEATS_2"/>
    <property type="match status" value="1"/>
</dbReference>
<protein>
    <recommendedName>
        <fullName evidence="5 7">Pre-rRNA-processing protein IPI3</fullName>
    </recommendedName>
</protein>
<dbReference type="GO" id="GO:0006364">
    <property type="term" value="P:rRNA processing"/>
    <property type="evidence" value="ECO:0007669"/>
    <property type="project" value="UniProtKB-UniRule"/>
</dbReference>